<sequence>MKIHPCPVILVVIFGLKYSEFWTAPRGRSDNSEIRASRLPVVAVGKCCAK</sequence>
<dbReference type="EMBL" id="GBXM01038881">
    <property type="protein sequence ID" value="JAH69696.1"/>
    <property type="molecule type" value="Transcribed_RNA"/>
</dbReference>
<dbReference type="AlphaFoldDB" id="A0A0E9UVA0"/>
<evidence type="ECO:0000313" key="1">
    <source>
        <dbReference type="EMBL" id="JAH69696.1"/>
    </source>
</evidence>
<name>A0A0E9UVA0_ANGAN</name>
<reference evidence="1" key="2">
    <citation type="journal article" date="2015" name="Fish Shellfish Immunol.">
        <title>Early steps in the European eel (Anguilla anguilla)-Vibrio vulnificus interaction in the gills: Role of the RtxA13 toxin.</title>
        <authorList>
            <person name="Callol A."/>
            <person name="Pajuelo D."/>
            <person name="Ebbesson L."/>
            <person name="Teles M."/>
            <person name="MacKenzie S."/>
            <person name="Amaro C."/>
        </authorList>
    </citation>
    <scope>NUCLEOTIDE SEQUENCE</scope>
</reference>
<accession>A0A0E9UVA0</accession>
<organism evidence="1">
    <name type="scientific">Anguilla anguilla</name>
    <name type="common">European freshwater eel</name>
    <name type="synonym">Muraena anguilla</name>
    <dbReference type="NCBI Taxonomy" id="7936"/>
    <lineage>
        <taxon>Eukaryota</taxon>
        <taxon>Metazoa</taxon>
        <taxon>Chordata</taxon>
        <taxon>Craniata</taxon>
        <taxon>Vertebrata</taxon>
        <taxon>Euteleostomi</taxon>
        <taxon>Actinopterygii</taxon>
        <taxon>Neopterygii</taxon>
        <taxon>Teleostei</taxon>
        <taxon>Anguilliformes</taxon>
        <taxon>Anguillidae</taxon>
        <taxon>Anguilla</taxon>
    </lineage>
</organism>
<protein>
    <submittedName>
        <fullName evidence="1">Uncharacterized protein</fullName>
    </submittedName>
</protein>
<proteinExistence type="predicted"/>
<reference evidence="1" key="1">
    <citation type="submission" date="2014-11" db="EMBL/GenBank/DDBJ databases">
        <authorList>
            <person name="Amaro Gonzalez C."/>
        </authorList>
    </citation>
    <scope>NUCLEOTIDE SEQUENCE</scope>
</reference>